<evidence type="ECO:0000313" key="2">
    <source>
        <dbReference type="Proteomes" id="UP000793456"/>
    </source>
</evidence>
<name>A0ACD3QWX2_LARCR</name>
<keyword evidence="2" id="KW-1185">Reference proteome</keyword>
<protein>
    <submittedName>
        <fullName evidence="1">Uncharacterized protein</fullName>
    </submittedName>
</protein>
<dbReference type="Proteomes" id="UP000793456">
    <property type="component" value="Chromosome XIV"/>
</dbReference>
<comment type="caution">
    <text evidence="1">The sequence shown here is derived from an EMBL/GenBank/DDBJ whole genome shotgun (WGS) entry which is preliminary data.</text>
</comment>
<reference evidence="1" key="1">
    <citation type="submission" date="2018-11" db="EMBL/GenBank/DDBJ databases">
        <title>The sequence and de novo assembly of Larimichthys crocea genome using PacBio and Hi-C technologies.</title>
        <authorList>
            <person name="Xu P."/>
            <person name="Chen B."/>
            <person name="Zhou Z."/>
            <person name="Ke Q."/>
            <person name="Wu Y."/>
            <person name="Bai H."/>
            <person name="Pu F."/>
        </authorList>
    </citation>
    <scope>NUCLEOTIDE SEQUENCE</scope>
    <source>
        <tissue evidence="1">Muscle</tissue>
    </source>
</reference>
<evidence type="ECO:0000313" key="1">
    <source>
        <dbReference type="EMBL" id="TMS11349.1"/>
    </source>
</evidence>
<sequence>MSVHIINEQPVHVIPSSNLVLKARIEPGPQEEIALITWEREPETGLAPERVTLAKCPSKSKCSYKRPNVHVKVEQQEATLEIVGYSNSDSGIYAVTVTDQTGVKTTGHCIVRIYEAVHHVSVSINMSHSSLVCGEAWGTDPHFSWLHERAPSHQQCGKCLRRWNNIDCYHDSFLWPLHVHGQQQTGLQFSHLHCSALQDRGQRDNSRCSVSRPPAAAVWRTAGIYAVEETEAR</sequence>
<accession>A0ACD3QWX2</accession>
<gene>
    <name evidence="1" type="ORF">E3U43_020342</name>
</gene>
<proteinExistence type="predicted"/>
<organism evidence="1 2">
    <name type="scientific">Larimichthys crocea</name>
    <name type="common">Large yellow croaker</name>
    <name type="synonym">Pseudosciaena crocea</name>
    <dbReference type="NCBI Taxonomy" id="215358"/>
    <lineage>
        <taxon>Eukaryota</taxon>
        <taxon>Metazoa</taxon>
        <taxon>Chordata</taxon>
        <taxon>Craniata</taxon>
        <taxon>Vertebrata</taxon>
        <taxon>Euteleostomi</taxon>
        <taxon>Actinopterygii</taxon>
        <taxon>Neopterygii</taxon>
        <taxon>Teleostei</taxon>
        <taxon>Neoteleostei</taxon>
        <taxon>Acanthomorphata</taxon>
        <taxon>Eupercaria</taxon>
        <taxon>Sciaenidae</taxon>
        <taxon>Larimichthys</taxon>
    </lineage>
</organism>
<dbReference type="EMBL" id="CM011687">
    <property type="protein sequence ID" value="TMS11349.1"/>
    <property type="molecule type" value="Genomic_DNA"/>
</dbReference>